<dbReference type="Proteomes" id="UP000031532">
    <property type="component" value="Unassembled WGS sequence"/>
</dbReference>
<dbReference type="InterPro" id="IPR001173">
    <property type="entry name" value="Glyco_trans_2-like"/>
</dbReference>
<dbReference type="AlphaFoldDB" id="A0A9X5E2L6"/>
<dbReference type="InterPro" id="IPR029044">
    <property type="entry name" value="Nucleotide-diphossugar_trans"/>
</dbReference>
<evidence type="ECO:0000313" key="3">
    <source>
        <dbReference type="Proteomes" id="UP000031532"/>
    </source>
</evidence>
<gene>
    <name evidence="2" type="ORF">QH73_0004545</name>
</gene>
<comment type="caution">
    <text evidence="2">The sequence shown here is derived from an EMBL/GenBank/DDBJ whole genome shotgun (WGS) entry which is preliminary data.</text>
</comment>
<name>A0A9X5E2L6_9CYAN</name>
<dbReference type="InterPro" id="IPR050834">
    <property type="entry name" value="Glycosyltransf_2"/>
</dbReference>
<dbReference type="PANTHER" id="PTHR43685:SF12">
    <property type="entry name" value="GLYCOSYL TRANSFERASE FAMILY 2"/>
    <property type="match status" value="1"/>
</dbReference>
<organism evidence="2 3">
    <name type="scientific">Scytonema millei VB511283</name>
    <dbReference type="NCBI Taxonomy" id="1245923"/>
    <lineage>
        <taxon>Bacteria</taxon>
        <taxon>Bacillati</taxon>
        <taxon>Cyanobacteriota</taxon>
        <taxon>Cyanophyceae</taxon>
        <taxon>Nostocales</taxon>
        <taxon>Scytonemataceae</taxon>
        <taxon>Scytonema</taxon>
    </lineage>
</organism>
<dbReference type="OrthoDB" id="8936324at2"/>
<reference evidence="2 3" key="1">
    <citation type="journal article" date="2015" name="Genome Announc.">
        <title>Draft Genome Sequence of the Terrestrial Cyanobacterium Scytonema millei VB511283, Isolated from Eastern India.</title>
        <authorList>
            <person name="Sen D."/>
            <person name="Chandrababunaidu M.M."/>
            <person name="Singh D."/>
            <person name="Sanghi N."/>
            <person name="Ghorai A."/>
            <person name="Mishra G.P."/>
            <person name="Madduluri M."/>
            <person name="Adhikary S.P."/>
            <person name="Tripathy S."/>
        </authorList>
    </citation>
    <scope>NUCLEOTIDE SEQUENCE [LARGE SCALE GENOMIC DNA]</scope>
    <source>
        <strain evidence="2 3">VB511283</strain>
    </source>
</reference>
<feature type="domain" description="Glycosyltransferase 2-like" evidence="1">
    <location>
        <begin position="4"/>
        <end position="164"/>
    </location>
</feature>
<dbReference type="PANTHER" id="PTHR43685">
    <property type="entry name" value="GLYCOSYLTRANSFERASE"/>
    <property type="match status" value="1"/>
</dbReference>
<keyword evidence="3" id="KW-1185">Reference proteome</keyword>
<dbReference type="EMBL" id="JTJC03000001">
    <property type="protein sequence ID" value="NHC33939.1"/>
    <property type="molecule type" value="Genomic_DNA"/>
</dbReference>
<dbReference type="SUPFAM" id="SSF53448">
    <property type="entry name" value="Nucleotide-diphospho-sugar transferases"/>
    <property type="match status" value="1"/>
</dbReference>
<dbReference type="Pfam" id="PF00535">
    <property type="entry name" value="Glycos_transf_2"/>
    <property type="match status" value="1"/>
</dbReference>
<sequence length="286" mass="32311">MKLSVIIPCYNEAGTISGQLEALTTQQWYAPWEIIISDNGSTDETVAIAEQYQESLPNLQIVDSSGRQGAAHARNVGASVAAGEALAFCDADDEVGAGWVSAMGEALSQHDFVAGKREYTKLNEPWTLAYRPLTQVDKLLTSHPPYLPHASSSNLGIKRSIHKAVGGFDETMLKVQDTDYCWRVQLAGIKLHFVPEAVVHYRLRDRLRAIYRQARLAGEYNVLLYKKYKALGMPKLSWKAGLKSWWRLFKQFPQIFSQQNRTKWVAHFARRWGRLQGSIKYRVLAL</sequence>
<protein>
    <submittedName>
        <fullName evidence="2">Glycosyltransferase</fullName>
    </submittedName>
</protein>
<proteinExistence type="predicted"/>
<evidence type="ECO:0000259" key="1">
    <source>
        <dbReference type="Pfam" id="PF00535"/>
    </source>
</evidence>
<evidence type="ECO:0000313" key="2">
    <source>
        <dbReference type="EMBL" id="NHC33939.1"/>
    </source>
</evidence>
<dbReference type="Gene3D" id="3.90.550.10">
    <property type="entry name" value="Spore Coat Polysaccharide Biosynthesis Protein SpsA, Chain A"/>
    <property type="match status" value="1"/>
</dbReference>
<accession>A0A9X5E2L6</accession>
<dbReference type="RefSeq" id="WP_039715409.1">
    <property type="nucleotide sequence ID" value="NZ_JTJC03000001.1"/>
</dbReference>